<evidence type="ECO:0000256" key="1">
    <source>
        <dbReference type="SAM" id="MobiDB-lite"/>
    </source>
</evidence>
<accession>A0A5C5XJQ5</accession>
<name>A0A5C5XJQ5_9PLAN</name>
<keyword evidence="4" id="KW-1185">Reference proteome</keyword>
<dbReference type="Proteomes" id="UP000316095">
    <property type="component" value="Unassembled WGS sequence"/>
</dbReference>
<feature type="region of interest" description="Disordered" evidence="1">
    <location>
        <begin position="33"/>
        <end position="167"/>
    </location>
</feature>
<dbReference type="OrthoDB" id="207848at2"/>
<dbReference type="AlphaFoldDB" id="A0A5C5XJQ5"/>
<protein>
    <recommendedName>
        <fullName evidence="5">Zinc finger/thioredoxin putative domain-containing protein</fullName>
    </recommendedName>
</protein>
<feature type="transmembrane region" description="Helical" evidence="2">
    <location>
        <begin position="169"/>
        <end position="189"/>
    </location>
</feature>
<sequence>MAGLKVPCPKCQSVLKLKDRSLLGKTGKCPKCGHRFVLTEPQPKPEQPKPIQIELVEDQPASEPTPQQPAAGKNPTWLPDASPTPQPTQQEVNPLGSLFSEQPPAATASDNPLGFLQEESPPAVPNPVQEFGNDAPADSSPVIAATSAPDSEPVTTSSRRKKRRRRSSGGWITMVVMLLVVGGGGYFIYQQMQPGQSGLVQVVTTPETPVTPTTPTANVPPTRANVPPPIAQEKKSSGRPIQLLHLPAGVRIAINLRPAELWSQEQRMAEFRASLGPLGTWLETQLNEFTKQRPEEIEEVLVGIILGPRGTPPEYSAVIHLKEAKPKADLLTTYSGTPYEEFNTNIQVIDGRAYQIIDDKTISFCPEQYVDDMLTFAKSPAITANQIEEILTATDRDKLFTVAFDPMDLDQHLDTLFPQTAQMAIEKAIRWLGDDAAAATWSLNVGEDFQTDLAILGQTTSKPTMLKTKYQDRLNAVPELLLTSIQKMEPQRSGYRKIIGRFPAMLKVLSMTTGFAVDRQFVKLGTLLPPKAGPNLALGTLLAWDESTRTDFNAVAVRVPVVEEKPKTFAEKLATKMDVDFRRTPLQEAIAYIAEESKIYTEIDGDALKLAGFTKNMPQTYKEENLNTIEALYTIIQKYEAESDPLVAIVSEKDKRITIMTASAAKKLGLEPYDFSKLKKP</sequence>
<keyword evidence="2" id="KW-0472">Membrane</keyword>
<evidence type="ECO:0000313" key="3">
    <source>
        <dbReference type="EMBL" id="TWT63446.1"/>
    </source>
</evidence>
<comment type="caution">
    <text evidence="3">The sequence shown here is derived from an EMBL/GenBank/DDBJ whole genome shotgun (WGS) entry which is preliminary data.</text>
</comment>
<feature type="compositionally biased region" description="Basic residues" evidence="1">
    <location>
        <begin position="158"/>
        <end position="167"/>
    </location>
</feature>
<keyword evidence="2" id="KW-0812">Transmembrane</keyword>
<gene>
    <name evidence="3" type="ORF">Pan54_41990</name>
</gene>
<reference evidence="3 4" key="1">
    <citation type="submission" date="2019-02" db="EMBL/GenBank/DDBJ databases">
        <title>Deep-cultivation of Planctomycetes and their phenomic and genomic characterization uncovers novel biology.</title>
        <authorList>
            <person name="Wiegand S."/>
            <person name="Jogler M."/>
            <person name="Boedeker C."/>
            <person name="Pinto D."/>
            <person name="Vollmers J."/>
            <person name="Rivas-Marin E."/>
            <person name="Kohn T."/>
            <person name="Peeters S.H."/>
            <person name="Heuer A."/>
            <person name="Rast P."/>
            <person name="Oberbeckmann S."/>
            <person name="Bunk B."/>
            <person name="Jeske O."/>
            <person name="Meyerdierks A."/>
            <person name="Storesund J.E."/>
            <person name="Kallscheuer N."/>
            <person name="Luecker S."/>
            <person name="Lage O.M."/>
            <person name="Pohl T."/>
            <person name="Merkel B.J."/>
            <person name="Hornburger P."/>
            <person name="Mueller R.-W."/>
            <person name="Bruemmer F."/>
            <person name="Labrenz M."/>
            <person name="Spormann A.M."/>
            <person name="Op Den Camp H."/>
            <person name="Overmann J."/>
            <person name="Amann R."/>
            <person name="Jetten M.S.M."/>
            <person name="Mascher T."/>
            <person name="Medema M.H."/>
            <person name="Devos D.P."/>
            <person name="Kaster A.-K."/>
            <person name="Ovreas L."/>
            <person name="Rohde M."/>
            <person name="Galperin M.Y."/>
            <person name="Jogler C."/>
        </authorList>
    </citation>
    <scope>NUCLEOTIDE SEQUENCE [LARGE SCALE GENOMIC DNA]</scope>
    <source>
        <strain evidence="3 4">Pan54</strain>
    </source>
</reference>
<keyword evidence="2" id="KW-1133">Transmembrane helix</keyword>
<evidence type="ECO:0000313" key="4">
    <source>
        <dbReference type="Proteomes" id="UP000316095"/>
    </source>
</evidence>
<dbReference type="RefSeq" id="WP_146505192.1">
    <property type="nucleotide sequence ID" value="NZ_SJPG01000001.1"/>
</dbReference>
<organism evidence="3 4">
    <name type="scientific">Rubinisphaera italica</name>
    <dbReference type="NCBI Taxonomy" id="2527969"/>
    <lineage>
        <taxon>Bacteria</taxon>
        <taxon>Pseudomonadati</taxon>
        <taxon>Planctomycetota</taxon>
        <taxon>Planctomycetia</taxon>
        <taxon>Planctomycetales</taxon>
        <taxon>Planctomycetaceae</taxon>
        <taxon>Rubinisphaera</taxon>
    </lineage>
</organism>
<evidence type="ECO:0008006" key="5">
    <source>
        <dbReference type="Google" id="ProtNLM"/>
    </source>
</evidence>
<evidence type="ECO:0000256" key="2">
    <source>
        <dbReference type="SAM" id="Phobius"/>
    </source>
</evidence>
<proteinExistence type="predicted"/>
<dbReference type="EMBL" id="SJPG01000001">
    <property type="protein sequence ID" value="TWT63446.1"/>
    <property type="molecule type" value="Genomic_DNA"/>
</dbReference>